<evidence type="ECO:0000313" key="5">
    <source>
        <dbReference type="EMBL" id="KIM30235.1"/>
    </source>
</evidence>
<organism evidence="5 6">
    <name type="scientific">Serendipita vermifera MAFF 305830</name>
    <dbReference type="NCBI Taxonomy" id="933852"/>
    <lineage>
        <taxon>Eukaryota</taxon>
        <taxon>Fungi</taxon>
        <taxon>Dikarya</taxon>
        <taxon>Basidiomycota</taxon>
        <taxon>Agaricomycotina</taxon>
        <taxon>Agaricomycetes</taxon>
        <taxon>Sebacinales</taxon>
        <taxon>Serendipitaceae</taxon>
        <taxon>Serendipita</taxon>
    </lineage>
</organism>
<sequence length="667" mass="74988">MDTGWPSSPMQTLYTDPGAPPAISTSPEFTTFDAPGEQRLSRDWTPIRPEGLFFFPHNNPVEAPLLGTSDHPLIGHSDTIDHPLWGAIVPPERKKDKKPGNGVPTDQVTRITPERVKHSKKDEARINSLEPHLQNLIRRHISDSIEIQRLALRFILPFEGFPPTSICYLSRNPGSTDIASVGCILCLNEGQNQYLGRNALRRFAEHFVHTHLHISEPFVCFKPDCRQGFTLRHVRDRHEQEMHHMFRPNAYKLRFRAKENRSPASSTASMNSTIAQRSVPNQLEYTVWSPTNSSPAYTTPQVLSPPLSAPAHTQAGPSFDHNNPKMDMKLNEEFPEALDLSGRVTLLSLRAIFNGNYSSVYHGKLGDELVAIKVLKAINGAKTHTMERKLRRERTVWARLHHPNVLPLYGFANDHELFLPFGAFISPWHEKGNAIEFLKVHGESMTMDARVKLWRGVVNGVAYIHGRDPVLVHGDLKTVNVLIDDQGNPQICDFGLVSIYLEEGSSGMTTTSPYTGTDRYLAYELLHDQETIEPTLASDIFALGCIGLECCFLQLPYGNRKKNRYQIWADIKAGKPPASRPNAHHTTQESRIWDLLDECWSQAPHQRPHARAILARLDDAFSSDQLFYHSLSRNSAVASSLTRSGRVGPSFTPYHPYRVVAGSTSQV</sequence>
<proteinExistence type="predicted"/>
<dbReference type="PANTHER" id="PTHR44329">
    <property type="entry name" value="SERINE/THREONINE-PROTEIN KINASE TNNI3K-RELATED"/>
    <property type="match status" value="1"/>
</dbReference>
<keyword evidence="6" id="KW-1185">Reference proteome</keyword>
<reference evidence="5 6" key="1">
    <citation type="submission" date="2014-04" db="EMBL/GenBank/DDBJ databases">
        <authorList>
            <consortium name="DOE Joint Genome Institute"/>
            <person name="Kuo A."/>
            <person name="Zuccaro A."/>
            <person name="Kohler A."/>
            <person name="Nagy L.G."/>
            <person name="Floudas D."/>
            <person name="Copeland A."/>
            <person name="Barry K.W."/>
            <person name="Cichocki N."/>
            <person name="Veneault-Fourrey C."/>
            <person name="LaButti K."/>
            <person name="Lindquist E.A."/>
            <person name="Lipzen A."/>
            <person name="Lundell T."/>
            <person name="Morin E."/>
            <person name="Murat C."/>
            <person name="Sun H."/>
            <person name="Tunlid A."/>
            <person name="Henrissat B."/>
            <person name="Grigoriev I.V."/>
            <person name="Hibbett D.S."/>
            <person name="Martin F."/>
            <person name="Nordberg H.P."/>
            <person name="Cantor M.N."/>
            <person name="Hua S.X."/>
        </authorList>
    </citation>
    <scope>NUCLEOTIDE SEQUENCE [LARGE SCALE GENOMIC DNA]</scope>
    <source>
        <strain evidence="5 6">MAFF 305830</strain>
    </source>
</reference>
<dbReference type="SMART" id="SM00220">
    <property type="entry name" value="S_TKc"/>
    <property type="match status" value="1"/>
</dbReference>
<dbReference type="EMBL" id="KN824285">
    <property type="protein sequence ID" value="KIM30235.1"/>
    <property type="molecule type" value="Genomic_DNA"/>
</dbReference>
<keyword evidence="1" id="KW-0863">Zinc-finger</keyword>
<protein>
    <recommendedName>
        <fullName evidence="7">Protein kinase domain-containing protein</fullName>
    </recommendedName>
</protein>
<feature type="domain" description="C2H2-type" evidence="4">
    <location>
        <begin position="218"/>
        <end position="248"/>
    </location>
</feature>
<dbReference type="InterPro" id="IPR011009">
    <property type="entry name" value="Kinase-like_dom_sf"/>
</dbReference>
<keyword evidence="1" id="KW-0479">Metal-binding</keyword>
<dbReference type="InterPro" id="IPR008271">
    <property type="entry name" value="Ser/Thr_kinase_AS"/>
</dbReference>
<dbReference type="Proteomes" id="UP000054097">
    <property type="component" value="Unassembled WGS sequence"/>
</dbReference>
<dbReference type="InterPro" id="IPR051681">
    <property type="entry name" value="Ser/Thr_Kinases-Pseudokinases"/>
</dbReference>
<dbReference type="HOGENOM" id="CLU_411702_0_0_1"/>
<feature type="domain" description="Protein kinase" evidence="3">
    <location>
        <begin position="346"/>
        <end position="621"/>
    </location>
</feature>
<dbReference type="PROSITE" id="PS50157">
    <property type="entry name" value="ZINC_FINGER_C2H2_2"/>
    <property type="match status" value="1"/>
</dbReference>
<feature type="region of interest" description="Disordered" evidence="2">
    <location>
        <begin position="296"/>
        <end position="327"/>
    </location>
</feature>
<evidence type="ECO:0000259" key="3">
    <source>
        <dbReference type="PROSITE" id="PS50011"/>
    </source>
</evidence>
<dbReference type="GO" id="GO:0008270">
    <property type="term" value="F:zinc ion binding"/>
    <property type="evidence" value="ECO:0007669"/>
    <property type="project" value="UniProtKB-KW"/>
</dbReference>
<dbReference type="OrthoDB" id="4062651at2759"/>
<feature type="region of interest" description="Disordered" evidence="2">
    <location>
        <begin position="1"/>
        <end position="34"/>
    </location>
</feature>
<evidence type="ECO:0000256" key="1">
    <source>
        <dbReference type="PROSITE-ProRule" id="PRU00042"/>
    </source>
</evidence>
<feature type="compositionally biased region" description="Polar residues" evidence="2">
    <location>
        <begin position="1"/>
        <end position="14"/>
    </location>
</feature>
<dbReference type="GO" id="GO:0005524">
    <property type="term" value="F:ATP binding"/>
    <property type="evidence" value="ECO:0007669"/>
    <property type="project" value="InterPro"/>
</dbReference>
<name>A0A0C3B0E4_SERVB</name>
<keyword evidence="1" id="KW-0862">Zinc</keyword>
<reference evidence="6" key="2">
    <citation type="submission" date="2015-01" db="EMBL/GenBank/DDBJ databases">
        <title>Evolutionary Origins and Diversification of the Mycorrhizal Mutualists.</title>
        <authorList>
            <consortium name="DOE Joint Genome Institute"/>
            <consortium name="Mycorrhizal Genomics Consortium"/>
            <person name="Kohler A."/>
            <person name="Kuo A."/>
            <person name="Nagy L.G."/>
            <person name="Floudas D."/>
            <person name="Copeland A."/>
            <person name="Barry K.W."/>
            <person name="Cichocki N."/>
            <person name="Veneault-Fourrey C."/>
            <person name="LaButti K."/>
            <person name="Lindquist E.A."/>
            <person name="Lipzen A."/>
            <person name="Lundell T."/>
            <person name="Morin E."/>
            <person name="Murat C."/>
            <person name="Riley R."/>
            <person name="Ohm R."/>
            <person name="Sun H."/>
            <person name="Tunlid A."/>
            <person name="Henrissat B."/>
            <person name="Grigoriev I.V."/>
            <person name="Hibbett D.S."/>
            <person name="Martin F."/>
        </authorList>
    </citation>
    <scope>NUCLEOTIDE SEQUENCE [LARGE SCALE GENOMIC DNA]</scope>
    <source>
        <strain evidence="6">MAFF 305830</strain>
    </source>
</reference>
<dbReference type="PROSITE" id="PS00108">
    <property type="entry name" value="PROTEIN_KINASE_ST"/>
    <property type="match status" value="1"/>
</dbReference>
<accession>A0A0C3B0E4</accession>
<dbReference type="Pfam" id="PF00069">
    <property type="entry name" value="Pkinase"/>
    <property type="match status" value="1"/>
</dbReference>
<dbReference type="AlphaFoldDB" id="A0A0C3B0E4"/>
<evidence type="ECO:0000256" key="2">
    <source>
        <dbReference type="SAM" id="MobiDB-lite"/>
    </source>
</evidence>
<evidence type="ECO:0000313" key="6">
    <source>
        <dbReference type="Proteomes" id="UP000054097"/>
    </source>
</evidence>
<dbReference type="SUPFAM" id="SSF56112">
    <property type="entry name" value="Protein kinase-like (PK-like)"/>
    <property type="match status" value="1"/>
</dbReference>
<dbReference type="InterPro" id="IPR013087">
    <property type="entry name" value="Znf_C2H2_type"/>
</dbReference>
<feature type="region of interest" description="Disordered" evidence="2">
    <location>
        <begin position="90"/>
        <end position="111"/>
    </location>
</feature>
<dbReference type="STRING" id="933852.A0A0C3B0E4"/>
<dbReference type="InterPro" id="IPR000719">
    <property type="entry name" value="Prot_kinase_dom"/>
</dbReference>
<evidence type="ECO:0008006" key="7">
    <source>
        <dbReference type="Google" id="ProtNLM"/>
    </source>
</evidence>
<evidence type="ECO:0000259" key="4">
    <source>
        <dbReference type="PROSITE" id="PS50157"/>
    </source>
</evidence>
<dbReference type="PROSITE" id="PS50011">
    <property type="entry name" value="PROTEIN_KINASE_DOM"/>
    <property type="match status" value="1"/>
</dbReference>
<dbReference type="GO" id="GO:0004674">
    <property type="term" value="F:protein serine/threonine kinase activity"/>
    <property type="evidence" value="ECO:0007669"/>
    <property type="project" value="TreeGrafter"/>
</dbReference>
<dbReference type="PROSITE" id="PS00028">
    <property type="entry name" value="ZINC_FINGER_C2H2_1"/>
    <property type="match status" value="1"/>
</dbReference>
<dbReference type="Gene3D" id="1.10.510.10">
    <property type="entry name" value="Transferase(Phosphotransferase) domain 1"/>
    <property type="match status" value="1"/>
</dbReference>
<gene>
    <name evidence="5" type="ORF">M408DRAFT_328291</name>
</gene>